<gene>
    <name evidence="2" type="ORF">GKC41_00655</name>
</gene>
<protein>
    <submittedName>
        <fullName evidence="2">Uncharacterized protein</fullName>
    </submittedName>
</protein>
<feature type="transmembrane region" description="Helical" evidence="1">
    <location>
        <begin position="38"/>
        <end position="59"/>
    </location>
</feature>
<dbReference type="OrthoDB" id="9964349at2"/>
<accession>A0A6N7TSQ6</accession>
<evidence type="ECO:0000256" key="1">
    <source>
        <dbReference type="SAM" id="Phobius"/>
    </source>
</evidence>
<organism evidence="2 3">
    <name type="scientific">Bifidobacterium asteroides</name>
    <dbReference type="NCBI Taxonomy" id="1684"/>
    <lineage>
        <taxon>Bacteria</taxon>
        <taxon>Bacillati</taxon>
        <taxon>Actinomycetota</taxon>
        <taxon>Actinomycetes</taxon>
        <taxon>Bifidobacteriales</taxon>
        <taxon>Bifidobacteriaceae</taxon>
        <taxon>Bifidobacterium</taxon>
    </lineage>
</organism>
<dbReference type="AlphaFoldDB" id="A0A6N7TSQ6"/>
<evidence type="ECO:0000313" key="3">
    <source>
        <dbReference type="Proteomes" id="UP000436357"/>
    </source>
</evidence>
<keyword evidence="1" id="KW-1133">Transmembrane helix</keyword>
<proteinExistence type="predicted"/>
<feature type="transmembrane region" description="Helical" evidence="1">
    <location>
        <begin position="12"/>
        <end position="32"/>
    </location>
</feature>
<evidence type="ECO:0000313" key="2">
    <source>
        <dbReference type="EMBL" id="MSD90186.1"/>
    </source>
</evidence>
<dbReference type="RefSeq" id="WP_154312491.1">
    <property type="nucleotide sequence ID" value="NZ_WKKW01000001.1"/>
</dbReference>
<dbReference type="Proteomes" id="UP000436357">
    <property type="component" value="Unassembled WGS sequence"/>
</dbReference>
<comment type="caution">
    <text evidence="2">The sequence shown here is derived from an EMBL/GenBank/DDBJ whole genome shotgun (WGS) entry which is preliminary data.</text>
</comment>
<sequence length="85" mass="9348">MRIIKYRPKYWMIILLAVGMLLDGIVLGQAIITHDWTAAVGSLVFAYNMLMNILALIAASYVTTTHGVPEDVGPNTKATTLREEA</sequence>
<keyword evidence="1" id="KW-0812">Transmembrane</keyword>
<name>A0A6N7TSQ6_9BIFI</name>
<keyword evidence="1" id="KW-0472">Membrane</keyword>
<dbReference type="EMBL" id="WKKW01000001">
    <property type="protein sequence ID" value="MSD90186.1"/>
    <property type="molecule type" value="Genomic_DNA"/>
</dbReference>
<reference evidence="2 3" key="1">
    <citation type="submission" date="2019-11" db="EMBL/GenBank/DDBJ databases">
        <title>Draft Genome Sequence of Plant Growth-Promoting Rhizosphere-Associated Bacteria.</title>
        <authorList>
            <person name="Vasilyev I.Y."/>
            <person name="Radchenko V."/>
            <person name="Ilnitskaya E.V."/>
        </authorList>
    </citation>
    <scope>NUCLEOTIDE SEQUENCE [LARGE SCALE GENOMIC DNA]</scope>
    <source>
        <strain evidence="2 3">VRA_9sq_n</strain>
    </source>
</reference>